<reference evidence="2" key="1">
    <citation type="journal article" date="2023" name="G3 (Bethesda)">
        <title>A reference genome for the long-term kleptoplast-retaining sea slug Elysia crispata morphotype clarki.</title>
        <authorList>
            <person name="Eastman K.E."/>
            <person name="Pendleton A.L."/>
            <person name="Shaikh M.A."/>
            <person name="Suttiyut T."/>
            <person name="Ogas R."/>
            <person name="Tomko P."/>
            <person name="Gavelis G."/>
            <person name="Widhalm J.R."/>
            <person name="Wisecaver J.H."/>
        </authorList>
    </citation>
    <scope>NUCLEOTIDE SEQUENCE</scope>
    <source>
        <strain evidence="2">ECLA1</strain>
    </source>
</reference>
<comment type="caution">
    <text evidence="2">The sequence shown here is derived from an EMBL/GenBank/DDBJ whole genome shotgun (WGS) entry which is preliminary data.</text>
</comment>
<dbReference type="Proteomes" id="UP001283361">
    <property type="component" value="Unassembled WGS sequence"/>
</dbReference>
<evidence type="ECO:0000256" key="1">
    <source>
        <dbReference type="SAM" id="MobiDB-lite"/>
    </source>
</evidence>
<accession>A0AAE1EBQ1</accession>
<dbReference type="AlphaFoldDB" id="A0AAE1EBQ1"/>
<gene>
    <name evidence="2" type="ORF">RRG08_029382</name>
</gene>
<proteinExistence type="predicted"/>
<dbReference type="EMBL" id="JAWDGP010000365">
    <property type="protein sequence ID" value="KAK3801122.1"/>
    <property type="molecule type" value="Genomic_DNA"/>
</dbReference>
<protein>
    <submittedName>
        <fullName evidence="2">Uncharacterized protein</fullName>
    </submittedName>
</protein>
<organism evidence="2 3">
    <name type="scientific">Elysia crispata</name>
    <name type="common">lettuce slug</name>
    <dbReference type="NCBI Taxonomy" id="231223"/>
    <lineage>
        <taxon>Eukaryota</taxon>
        <taxon>Metazoa</taxon>
        <taxon>Spiralia</taxon>
        <taxon>Lophotrochozoa</taxon>
        <taxon>Mollusca</taxon>
        <taxon>Gastropoda</taxon>
        <taxon>Heterobranchia</taxon>
        <taxon>Euthyneura</taxon>
        <taxon>Panpulmonata</taxon>
        <taxon>Sacoglossa</taxon>
        <taxon>Placobranchoidea</taxon>
        <taxon>Plakobranchidae</taxon>
        <taxon>Elysia</taxon>
    </lineage>
</organism>
<feature type="compositionally biased region" description="Polar residues" evidence="1">
    <location>
        <begin position="36"/>
        <end position="48"/>
    </location>
</feature>
<keyword evidence="3" id="KW-1185">Reference proteome</keyword>
<evidence type="ECO:0000313" key="3">
    <source>
        <dbReference type="Proteomes" id="UP001283361"/>
    </source>
</evidence>
<evidence type="ECO:0000313" key="2">
    <source>
        <dbReference type="EMBL" id="KAK3801122.1"/>
    </source>
</evidence>
<sequence>MLYRSEIRVKGNYLEQYSLNQTVTESAPQTRDVRNRQTGLRMTGQQTGPRGEALCPTRAGVRLTAGRTLVKQSSGLGRS</sequence>
<feature type="region of interest" description="Disordered" evidence="1">
    <location>
        <begin position="24"/>
        <end position="54"/>
    </location>
</feature>
<name>A0AAE1EBQ1_9GAST</name>